<feature type="chain" id="PRO_5019311188" evidence="1">
    <location>
        <begin position="27"/>
        <end position="240"/>
    </location>
</feature>
<dbReference type="PANTHER" id="PTHR38834:SF3">
    <property type="entry name" value="SOLUTE-BINDING PROTEIN FAMILY 3_N-TERMINAL DOMAIN-CONTAINING PROTEIN"/>
    <property type="match status" value="1"/>
</dbReference>
<accession>A0A432CT57</accession>
<reference evidence="2 3" key="1">
    <citation type="submission" date="2018-12" db="EMBL/GenBank/DDBJ databases">
        <title>Vibrio sp. isolated from China Sea.</title>
        <authorList>
            <person name="Li Y."/>
        </authorList>
    </citation>
    <scope>NUCLEOTIDE SEQUENCE [LARGE SCALE GENOMIC DNA]</scope>
    <source>
        <strain evidence="2 3">BEI207</strain>
    </source>
</reference>
<comment type="caution">
    <text evidence="2">The sequence shown here is derived from an EMBL/GenBank/DDBJ whole genome shotgun (WGS) entry which is preliminary data.</text>
</comment>
<dbReference type="SUPFAM" id="SSF53850">
    <property type="entry name" value="Periplasmic binding protein-like II"/>
    <property type="match status" value="1"/>
</dbReference>
<dbReference type="RefSeq" id="WP_126575412.1">
    <property type="nucleotide sequence ID" value="NZ_RXZH01000008.1"/>
</dbReference>
<gene>
    <name evidence="2" type="ORF">EJ063_16410</name>
</gene>
<evidence type="ECO:0000313" key="3">
    <source>
        <dbReference type="Proteomes" id="UP000268973"/>
    </source>
</evidence>
<dbReference type="Proteomes" id="UP000268973">
    <property type="component" value="Unassembled WGS sequence"/>
</dbReference>
<sequence>MARMIPSLTFCLILLISLKFSADVYAQPTFGPSRLLLTTQDWPPYQEYKHGQMQGVALDKVKCALGKMGQPYQLTMTAWSDAQLRVHSGAQHAFFVATQTTERDDYATLSAPIAQQELVWYFGPGVEPKINELSKLNLKFSAKFGSNKWFWLKRNGFNVVKQPRDAKVLLKLLKQREIDIALEDKLVFQRELDTAELPSDFFQSKAHETKPMGVYFSNRFLNKYSGFLSAFNAAVSKCER</sequence>
<protein>
    <submittedName>
        <fullName evidence="2">Transporter substrate-binding domain-containing protein</fullName>
    </submittedName>
</protein>
<dbReference type="EMBL" id="RXZH01000008">
    <property type="protein sequence ID" value="RTZ14497.1"/>
    <property type="molecule type" value="Genomic_DNA"/>
</dbReference>
<organism evidence="2 3">
    <name type="scientific">Vibrio aquaticus</name>
    <dbReference type="NCBI Taxonomy" id="2496559"/>
    <lineage>
        <taxon>Bacteria</taxon>
        <taxon>Pseudomonadati</taxon>
        <taxon>Pseudomonadota</taxon>
        <taxon>Gammaproteobacteria</taxon>
        <taxon>Vibrionales</taxon>
        <taxon>Vibrionaceae</taxon>
        <taxon>Vibrio</taxon>
    </lineage>
</organism>
<evidence type="ECO:0000256" key="1">
    <source>
        <dbReference type="SAM" id="SignalP"/>
    </source>
</evidence>
<dbReference type="AlphaFoldDB" id="A0A432CT57"/>
<dbReference type="Gene3D" id="3.40.190.10">
    <property type="entry name" value="Periplasmic binding protein-like II"/>
    <property type="match status" value="2"/>
</dbReference>
<proteinExistence type="predicted"/>
<evidence type="ECO:0000313" key="2">
    <source>
        <dbReference type="EMBL" id="RTZ14497.1"/>
    </source>
</evidence>
<keyword evidence="1" id="KW-0732">Signal</keyword>
<dbReference type="OrthoDB" id="5453932at2"/>
<feature type="signal peptide" evidence="1">
    <location>
        <begin position="1"/>
        <end position="26"/>
    </location>
</feature>
<keyword evidence="3" id="KW-1185">Reference proteome</keyword>
<name>A0A432CT57_9VIBR</name>
<dbReference type="PANTHER" id="PTHR38834">
    <property type="entry name" value="PERIPLASMIC SUBSTRATE BINDING PROTEIN FAMILY 3"/>
    <property type="match status" value="1"/>
</dbReference>